<dbReference type="EMBL" id="CP000153">
    <property type="protein sequence ID" value="ABB44922.1"/>
    <property type="molecule type" value="Genomic_DNA"/>
</dbReference>
<dbReference type="eggNOG" id="ENOG5031A53">
    <property type="taxonomic scope" value="Bacteria"/>
</dbReference>
<reference evidence="2 3" key="1">
    <citation type="journal article" date="2008" name="Appl. Environ. Microbiol.">
        <title>Genome of the epsilonproteobacterial chemolithoautotroph Sulfurimonas denitrificans.</title>
        <authorList>
            <person name="Sievert S.M."/>
            <person name="Scott K.M."/>
            <person name="Klotz M.G."/>
            <person name="Chain P.S.G."/>
            <person name="Hauser L.J."/>
            <person name="Hemp J."/>
            <person name="Huegler M."/>
            <person name="Land M."/>
            <person name="Lapidus A."/>
            <person name="Larimer F.W."/>
            <person name="Lucas S."/>
            <person name="Malfatti S.A."/>
            <person name="Meyer F."/>
            <person name="Paulsen I.T."/>
            <person name="Ren Q."/>
            <person name="Simon J."/>
            <person name="Bailey K."/>
            <person name="Diaz E."/>
            <person name="Fitzpatrick K.A."/>
            <person name="Glover B."/>
            <person name="Gwatney N."/>
            <person name="Korajkic A."/>
            <person name="Long A."/>
            <person name="Mobberley J.M."/>
            <person name="Pantry S.N."/>
            <person name="Pazder G."/>
            <person name="Peterson S."/>
            <person name="Quintanilla J.D."/>
            <person name="Sprinkle R."/>
            <person name="Stephens J."/>
            <person name="Thomas P."/>
            <person name="Vaughn R."/>
            <person name="Weber M.J."/>
            <person name="Wooten L.L."/>
        </authorList>
    </citation>
    <scope>NUCLEOTIDE SEQUENCE [LARGE SCALE GENOMIC DNA]</scope>
    <source>
        <strain evidence="3">ATCC 33889 / DSM 1251</strain>
    </source>
</reference>
<keyword evidence="3" id="KW-1185">Reference proteome</keyword>
<dbReference type="Proteomes" id="UP000002714">
    <property type="component" value="Chromosome"/>
</dbReference>
<name>Q30Q09_SULDN</name>
<dbReference type="HOGENOM" id="CLU_841794_0_0_7"/>
<evidence type="ECO:0008006" key="4">
    <source>
        <dbReference type="Google" id="ProtNLM"/>
    </source>
</evidence>
<dbReference type="RefSeq" id="WP_011373263.1">
    <property type="nucleotide sequence ID" value="NC_007575.1"/>
</dbReference>
<evidence type="ECO:0000256" key="1">
    <source>
        <dbReference type="SAM" id="MobiDB-lite"/>
    </source>
</evidence>
<proteinExistence type="predicted"/>
<gene>
    <name evidence="2" type="ordered locus">Suden_1645</name>
</gene>
<dbReference type="KEGG" id="tdn:Suden_1645"/>
<dbReference type="OrthoDB" id="7541394at2"/>
<evidence type="ECO:0000313" key="3">
    <source>
        <dbReference type="Proteomes" id="UP000002714"/>
    </source>
</evidence>
<organism evidence="2 3">
    <name type="scientific">Sulfurimonas denitrificans (strain ATCC 33889 / DSM 1251)</name>
    <name type="common">Thiomicrospira denitrificans (strain ATCC 33889 / DSM 1251)</name>
    <dbReference type="NCBI Taxonomy" id="326298"/>
    <lineage>
        <taxon>Bacteria</taxon>
        <taxon>Pseudomonadati</taxon>
        <taxon>Campylobacterota</taxon>
        <taxon>Epsilonproteobacteria</taxon>
        <taxon>Campylobacterales</taxon>
        <taxon>Sulfurimonadaceae</taxon>
        <taxon>Sulfurimonas</taxon>
    </lineage>
</organism>
<accession>Q30Q09</accession>
<sequence>MVYKTLFYTLILSLFISGCSSQQSLHVPKVPQTKSDYLPDSGYYFVLIEKEQQKWKIIQIEDKPTLKRANNNQELLLVAQSYNNVYPYFDETLKPQRDNEYLCDDSNVTTSYTPCSSALSLNSKSRNLSDYFNNMKKDSKKYRYVSKSLINQAISDTNLYKAIENKKNIFKYAQCEENFYKANSVEDFNEFVKNYADYEEAKNLLILALQNLQNLKDEDEKNHQKAQLSQKNYQDSYLKSEQQQERENLFLTKKEQSSIDDYAKKLTNFRKTLKIGTETNCGTIVEMDSKKANISLNDKKNSVWIEKNKIFPKGDGCRFVKGRYIVPPSF</sequence>
<feature type="region of interest" description="Disordered" evidence="1">
    <location>
        <begin position="218"/>
        <end position="237"/>
    </location>
</feature>
<dbReference type="PROSITE" id="PS51257">
    <property type="entry name" value="PROKAR_LIPOPROTEIN"/>
    <property type="match status" value="1"/>
</dbReference>
<dbReference type="AlphaFoldDB" id="Q30Q09"/>
<feature type="compositionally biased region" description="Polar residues" evidence="1">
    <location>
        <begin position="225"/>
        <end position="237"/>
    </location>
</feature>
<protein>
    <recommendedName>
        <fullName evidence="4">Lipoprotein</fullName>
    </recommendedName>
</protein>
<dbReference type="STRING" id="326298.Suden_1645"/>
<evidence type="ECO:0000313" key="2">
    <source>
        <dbReference type="EMBL" id="ABB44922.1"/>
    </source>
</evidence>